<evidence type="ECO:0000256" key="2">
    <source>
        <dbReference type="ARBA" id="ARBA00008566"/>
    </source>
</evidence>
<reference evidence="10" key="1">
    <citation type="journal article" date="2019" name="Int. J. Syst. Evol. Microbiol.">
        <title>The Global Catalogue of Microorganisms (GCM) 10K type strain sequencing project: providing services to taxonomists for standard genome sequencing and annotation.</title>
        <authorList>
            <consortium name="The Broad Institute Genomics Platform"/>
            <consortium name="The Broad Institute Genome Sequencing Center for Infectious Disease"/>
            <person name="Wu L."/>
            <person name="Ma J."/>
        </authorList>
    </citation>
    <scope>NUCLEOTIDE SEQUENCE [LARGE SCALE GENOMIC DNA]</scope>
    <source>
        <strain evidence="10">JCM 16378</strain>
    </source>
</reference>
<evidence type="ECO:0000256" key="5">
    <source>
        <dbReference type="ARBA" id="ARBA00022692"/>
    </source>
</evidence>
<dbReference type="EMBL" id="BAAARN010000001">
    <property type="protein sequence ID" value="GAA2731483.1"/>
    <property type="molecule type" value="Genomic_DNA"/>
</dbReference>
<feature type="transmembrane region" description="Helical" evidence="8">
    <location>
        <begin position="129"/>
        <end position="152"/>
    </location>
</feature>
<dbReference type="Gene3D" id="1.50.10.150">
    <property type="entry name" value="Voltage-dependent anion channel"/>
    <property type="match status" value="1"/>
</dbReference>
<accession>A0ABP6GX82</accession>
<feature type="transmembrane region" description="Helical" evidence="8">
    <location>
        <begin position="65"/>
        <end position="86"/>
    </location>
</feature>
<feature type="transmembrane region" description="Helical" evidence="8">
    <location>
        <begin position="98"/>
        <end position="117"/>
    </location>
</feature>
<comment type="subcellular location">
    <subcellularLocation>
        <location evidence="1">Cell membrane</location>
        <topology evidence="1">Multi-pass membrane protein</topology>
    </subcellularLocation>
</comment>
<comment type="similarity">
    <text evidence="2">Belongs to the tellurite-resistance/dicarboxylate transporter (TDT) family.</text>
</comment>
<evidence type="ECO:0000256" key="4">
    <source>
        <dbReference type="ARBA" id="ARBA00022475"/>
    </source>
</evidence>
<dbReference type="InterPro" id="IPR051629">
    <property type="entry name" value="Sulfite_efflux_TDT"/>
</dbReference>
<dbReference type="CDD" id="cd09320">
    <property type="entry name" value="TDT_like_2"/>
    <property type="match status" value="1"/>
</dbReference>
<keyword evidence="7 8" id="KW-0472">Membrane</keyword>
<keyword evidence="3" id="KW-0813">Transport</keyword>
<evidence type="ECO:0000256" key="1">
    <source>
        <dbReference type="ARBA" id="ARBA00004651"/>
    </source>
</evidence>
<feature type="transmembrane region" description="Helical" evidence="8">
    <location>
        <begin position="164"/>
        <end position="187"/>
    </location>
</feature>
<proteinExistence type="inferred from homology"/>
<gene>
    <name evidence="9" type="ORF">GCM10009867_05220</name>
</gene>
<keyword evidence="5 8" id="KW-0812">Transmembrane</keyword>
<keyword evidence="6 8" id="KW-1133">Transmembrane helix</keyword>
<evidence type="ECO:0000313" key="9">
    <source>
        <dbReference type="EMBL" id="GAA2731483.1"/>
    </source>
</evidence>
<evidence type="ECO:0000313" key="10">
    <source>
        <dbReference type="Proteomes" id="UP001501326"/>
    </source>
</evidence>
<feature type="transmembrane region" description="Helical" evidence="8">
    <location>
        <begin position="241"/>
        <end position="263"/>
    </location>
</feature>
<dbReference type="Proteomes" id="UP001501326">
    <property type="component" value="Unassembled WGS sequence"/>
</dbReference>
<comment type="caution">
    <text evidence="9">The sequence shown here is derived from an EMBL/GenBank/DDBJ whole genome shotgun (WGS) entry which is preliminary data.</text>
</comment>
<feature type="transmembrane region" description="Helical" evidence="8">
    <location>
        <begin position="199"/>
        <end position="221"/>
    </location>
</feature>
<protein>
    <submittedName>
        <fullName evidence="9">TDT family transporter</fullName>
    </submittedName>
</protein>
<name>A0ABP6GX82_9MICO</name>
<organism evidence="9 10">
    <name type="scientific">Pedococcus aerophilus</name>
    <dbReference type="NCBI Taxonomy" id="436356"/>
    <lineage>
        <taxon>Bacteria</taxon>
        <taxon>Bacillati</taxon>
        <taxon>Actinomycetota</taxon>
        <taxon>Actinomycetes</taxon>
        <taxon>Micrococcales</taxon>
        <taxon>Intrasporangiaceae</taxon>
        <taxon>Pedococcus</taxon>
    </lineage>
</organism>
<evidence type="ECO:0000256" key="7">
    <source>
        <dbReference type="ARBA" id="ARBA00023136"/>
    </source>
</evidence>
<evidence type="ECO:0000256" key="6">
    <source>
        <dbReference type="ARBA" id="ARBA00022989"/>
    </source>
</evidence>
<dbReference type="InterPro" id="IPR004695">
    <property type="entry name" value="SLAC1/Mae1/Ssu1/TehA"/>
</dbReference>
<dbReference type="InterPro" id="IPR038665">
    <property type="entry name" value="Voltage-dep_anion_channel_sf"/>
</dbReference>
<feature type="transmembrane region" description="Helical" evidence="8">
    <location>
        <begin position="302"/>
        <end position="323"/>
    </location>
</feature>
<evidence type="ECO:0000256" key="8">
    <source>
        <dbReference type="SAM" id="Phobius"/>
    </source>
</evidence>
<keyword evidence="10" id="KW-1185">Reference proteome</keyword>
<dbReference type="PANTHER" id="PTHR31686:SF1">
    <property type="entry name" value="SULFITE EFFLUX PUMP SSU1"/>
    <property type="match status" value="1"/>
</dbReference>
<evidence type="ECO:0000256" key="3">
    <source>
        <dbReference type="ARBA" id="ARBA00022448"/>
    </source>
</evidence>
<dbReference type="PANTHER" id="PTHR31686">
    <property type="match status" value="1"/>
</dbReference>
<sequence length="340" mass="35403">MGTGIVANAAATLPVKVPGLLLFARTVWVLDGVLLAVIAVATLIHWTRHTSTARGHLANPVMSHFYGAPAMALMTVGAGALLVGQPLVGQGTAVGIDFVLWTAGTLLGLWTAAAVPYKAFTTHDVKQDAAFGGWLMPIVPPMVSAATGPLLLPHLPAGQWQLSMQLACTMMFGLTIVASLIVITMIWSRLVHHKVGPAAAVPTLWIVLGPLGQSVTAAHTLGATATSVLPAPYGSALEAMGLVYGAPMWGFAMLWLTLATAITVRTARHGMPFSLTWWSFTFPVGTVVTGTSGLAAATGARFLVVAAVVFYVGLLVAWATVAVRTGRGVFHGHLLRVPAQ</sequence>
<dbReference type="Pfam" id="PF03595">
    <property type="entry name" value="SLAC1"/>
    <property type="match status" value="1"/>
</dbReference>
<keyword evidence="4" id="KW-1003">Cell membrane</keyword>
<feature type="transmembrane region" description="Helical" evidence="8">
    <location>
        <begin position="20"/>
        <end position="44"/>
    </location>
</feature>
<feature type="transmembrane region" description="Helical" evidence="8">
    <location>
        <begin position="275"/>
        <end position="296"/>
    </location>
</feature>